<dbReference type="Proteomes" id="UP000309016">
    <property type="component" value="Chromosome"/>
</dbReference>
<name>A0A5B7X526_9FLAO</name>
<gene>
    <name evidence="1" type="ORF">FHG64_10530</name>
</gene>
<protein>
    <recommendedName>
        <fullName evidence="3">WD40 repeat domain-containing protein</fullName>
    </recommendedName>
</protein>
<evidence type="ECO:0000313" key="1">
    <source>
        <dbReference type="EMBL" id="QCY69802.1"/>
    </source>
</evidence>
<evidence type="ECO:0008006" key="3">
    <source>
        <dbReference type="Google" id="ProtNLM"/>
    </source>
</evidence>
<dbReference type="SUPFAM" id="SSF69304">
    <property type="entry name" value="Tricorn protease N-terminal domain"/>
    <property type="match status" value="1"/>
</dbReference>
<dbReference type="EMBL" id="CP040812">
    <property type="protein sequence ID" value="QCY69802.1"/>
    <property type="molecule type" value="Genomic_DNA"/>
</dbReference>
<dbReference type="KEGG" id="afla:FHG64_10530"/>
<dbReference type="OrthoDB" id="9797498at2"/>
<organism evidence="1 2">
    <name type="scientific">Antarcticibacterium flavum</name>
    <dbReference type="NCBI Taxonomy" id="2058175"/>
    <lineage>
        <taxon>Bacteria</taxon>
        <taxon>Pseudomonadati</taxon>
        <taxon>Bacteroidota</taxon>
        <taxon>Flavobacteriia</taxon>
        <taxon>Flavobacteriales</taxon>
        <taxon>Flavobacteriaceae</taxon>
        <taxon>Antarcticibacterium</taxon>
    </lineage>
</organism>
<keyword evidence="2" id="KW-1185">Reference proteome</keyword>
<sequence length="279" mass="31511">MAQENSNPEIFVFDIVAEGKELQFKNGKNISNNPGYDNQPSFYSNDIILYSRTINGQTEIAAHNIGIHEEEIKSITRHGSEYSPARIPGTNDVAAVRLDTTGLQRLYRYDWMMQDDSKLLHKDLKIGYFAFYDELRILTTVLNGTGMDLVLLDLEEDIATKIVSRAGRSLHKVPGTGSMSYTVRNDQNELDLYLIDNVDGEPESYFLTALPQDVQDYVWLDKNRILAGQDNKLLMYDMLGESKWIQIADLAEYKLHNISRLAVNGAGEKIAVAAERLAN</sequence>
<reference evidence="1 2" key="1">
    <citation type="submission" date="2019-06" db="EMBL/GenBank/DDBJ databases">
        <title>Complete genome sequence of Antarcticibacterium flavum KCTC 52984T from an Antarctic marine sediment.</title>
        <authorList>
            <person name="Lee Y.M."/>
            <person name="Shin S.C."/>
        </authorList>
    </citation>
    <scope>NUCLEOTIDE SEQUENCE [LARGE SCALE GENOMIC DNA]</scope>
    <source>
        <strain evidence="1 2">KCTC 52984</strain>
    </source>
</reference>
<proteinExistence type="predicted"/>
<evidence type="ECO:0000313" key="2">
    <source>
        <dbReference type="Proteomes" id="UP000309016"/>
    </source>
</evidence>
<accession>A0A5B7X526</accession>
<dbReference type="RefSeq" id="WP_139066367.1">
    <property type="nucleotide sequence ID" value="NZ_CP040812.1"/>
</dbReference>
<dbReference type="AlphaFoldDB" id="A0A5B7X526"/>